<dbReference type="OrthoDB" id="3501153at2759"/>
<dbReference type="PANTHER" id="PTHR35896:SF3">
    <property type="entry name" value="MAJOR FACILITATOR SUPERFAMILY TRANSPORTER"/>
    <property type="match status" value="1"/>
</dbReference>
<dbReference type="EMBL" id="JAFJYH010000309">
    <property type="protein sequence ID" value="KAG4413530.1"/>
    <property type="molecule type" value="Genomic_DNA"/>
</dbReference>
<comment type="caution">
    <text evidence="3">The sequence shown here is derived from an EMBL/GenBank/DDBJ whole genome shotgun (WGS) entry which is preliminary data.</text>
</comment>
<organism evidence="3 4">
    <name type="scientific">Cadophora malorum</name>
    <dbReference type="NCBI Taxonomy" id="108018"/>
    <lineage>
        <taxon>Eukaryota</taxon>
        <taxon>Fungi</taxon>
        <taxon>Dikarya</taxon>
        <taxon>Ascomycota</taxon>
        <taxon>Pezizomycotina</taxon>
        <taxon>Leotiomycetes</taxon>
        <taxon>Helotiales</taxon>
        <taxon>Ploettnerulaceae</taxon>
        <taxon>Cadophora</taxon>
    </lineage>
</organism>
<feature type="region of interest" description="Disordered" evidence="1">
    <location>
        <begin position="1"/>
        <end position="36"/>
    </location>
</feature>
<dbReference type="AlphaFoldDB" id="A0A8H7W1E8"/>
<protein>
    <submittedName>
        <fullName evidence="3">Uncharacterized protein</fullName>
    </submittedName>
</protein>
<keyword evidence="2" id="KW-1133">Transmembrane helix</keyword>
<evidence type="ECO:0000256" key="1">
    <source>
        <dbReference type="SAM" id="MobiDB-lite"/>
    </source>
</evidence>
<proteinExistence type="predicted"/>
<accession>A0A8H7W1E8</accession>
<gene>
    <name evidence="3" type="ORF">IFR04_013313</name>
</gene>
<dbReference type="InterPro" id="IPR053008">
    <property type="entry name" value="Phomopsin_biosynth_assoc"/>
</dbReference>
<evidence type="ECO:0000313" key="4">
    <source>
        <dbReference type="Proteomes" id="UP000664132"/>
    </source>
</evidence>
<feature type="transmembrane region" description="Helical" evidence="2">
    <location>
        <begin position="55"/>
        <end position="78"/>
    </location>
</feature>
<dbReference type="PANTHER" id="PTHR35896">
    <property type="entry name" value="IG-LIKE DOMAIN-CONTAINING PROTEIN"/>
    <property type="match status" value="1"/>
</dbReference>
<keyword evidence="2" id="KW-0472">Membrane</keyword>
<reference evidence="3" key="1">
    <citation type="submission" date="2021-02" db="EMBL/GenBank/DDBJ databases">
        <title>Genome sequence Cadophora malorum strain M34.</title>
        <authorList>
            <person name="Stefanovic E."/>
            <person name="Vu D."/>
            <person name="Scully C."/>
            <person name="Dijksterhuis J."/>
            <person name="Roader J."/>
            <person name="Houbraken J."/>
        </authorList>
    </citation>
    <scope>NUCLEOTIDE SEQUENCE</scope>
    <source>
        <strain evidence="3">M34</strain>
    </source>
</reference>
<feature type="compositionally biased region" description="Basic and acidic residues" evidence="1">
    <location>
        <begin position="1"/>
        <end position="15"/>
    </location>
</feature>
<keyword evidence="4" id="KW-1185">Reference proteome</keyword>
<evidence type="ECO:0000313" key="3">
    <source>
        <dbReference type="EMBL" id="KAG4413530.1"/>
    </source>
</evidence>
<keyword evidence="2" id="KW-0812">Transmembrane</keyword>
<evidence type="ECO:0000256" key="2">
    <source>
        <dbReference type="SAM" id="Phobius"/>
    </source>
</evidence>
<sequence>MAGYQDYEKLERRSDEDNDSSTSLEPVDEEQKHLDDNLSTDEEVIRKRFPRYRMLASIAIFSAIVISAGLLLLVPRYLASSKPKETRIMNLQYIGDESQHDYLNPPNPDAILTGYNTSCGNTARVARSLGCVFDVMSFAWVPAECVDFEMHERYISERNWELYEDYYLTKRLSVEEVKAGEYRWLFSSQTYHIAHCIYTWEKQGRFLFAKNREDEKWIDEGSFSEHHTTHCVDYILKRHIEPDKVSTIWNEAKDCFVADTIGTL</sequence>
<name>A0A8H7W1E8_9HELO</name>
<dbReference type="Proteomes" id="UP000664132">
    <property type="component" value="Unassembled WGS sequence"/>
</dbReference>